<dbReference type="EMBL" id="RSCD01000002">
    <property type="protein sequence ID" value="RSH94322.1"/>
    <property type="molecule type" value="Genomic_DNA"/>
</dbReference>
<evidence type="ECO:0000259" key="4">
    <source>
        <dbReference type="SMART" id="SM00906"/>
    </source>
</evidence>
<feature type="region of interest" description="Disordered" evidence="3">
    <location>
        <begin position="1012"/>
        <end position="1087"/>
    </location>
</feature>
<dbReference type="OrthoDB" id="4934715at2759"/>
<dbReference type="GO" id="GO:0006351">
    <property type="term" value="P:DNA-templated transcription"/>
    <property type="evidence" value="ECO:0007669"/>
    <property type="project" value="InterPro"/>
</dbReference>
<feature type="compositionally biased region" description="Gly residues" evidence="3">
    <location>
        <begin position="1024"/>
        <end position="1035"/>
    </location>
</feature>
<feature type="region of interest" description="Disordered" evidence="3">
    <location>
        <begin position="458"/>
        <end position="480"/>
    </location>
</feature>
<evidence type="ECO:0000313" key="6">
    <source>
        <dbReference type="Proteomes" id="UP000279259"/>
    </source>
</evidence>
<gene>
    <name evidence="5" type="ORF">EHS25_004125</name>
</gene>
<evidence type="ECO:0000256" key="2">
    <source>
        <dbReference type="ARBA" id="ARBA00023242"/>
    </source>
</evidence>
<keyword evidence="6" id="KW-1185">Reference proteome</keyword>
<dbReference type="Pfam" id="PF04082">
    <property type="entry name" value="Fungal_trans"/>
    <property type="match status" value="1"/>
</dbReference>
<comment type="caution">
    <text evidence="5">The sequence shown here is derived from an EMBL/GenBank/DDBJ whole genome shotgun (WGS) entry which is preliminary data.</text>
</comment>
<organism evidence="5 6">
    <name type="scientific">Saitozyma podzolica</name>
    <dbReference type="NCBI Taxonomy" id="1890683"/>
    <lineage>
        <taxon>Eukaryota</taxon>
        <taxon>Fungi</taxon>
        <taxon>Dikarya</taxon>
        <taxon>Basidiomycota</taxon>
        <taxon>Agaricomycotina</taxon>
        <taxon>Tremellomycetes</taxon>
        <taxon>Tremellales</taxon>
        <taxon>Trimorphomycetaceae</taxon>
        <taxon>Saitozyma</taxon>
    </lineage>
</organism>
<feature type="domain" description="Xylanolytic transcriptional activator regulatory" evidence="4">
    <location>
        <begin position="673"/>
        <end position="746"/>
    </location>
</feature>
<dbReference type="GO" id="GO:0003677">
    <property type="term" value="F:DNA binding"/>
    <property type="evidence" value="ECO:0007669"/>
    <property type="project" value="InterPro"/>
</dbReference>
<dbReference type="GO" id="GO:0008270">
    <property type="term" value="F:zinc ion binding"/>
    <property type="evidence" value="ECO:0007669"/>
    <property type="project" value="InterPro"/>
</dbReference>
<name>A0A427YTB6_9TREE</name>
<feature type="compositionally biased region" description="Polar residues" evidence="3">
    <location>
        <begin position="1070"/>
        <end position="1082"/>
    </location>
</feature>
<accession>A0A427YTB6</accession>
<feature type="compositionally biased region" description="Polar residues" evidence="3">
    <location>
        <begin position="1012"/>
        <end position="1023"/>
    </location>
</feature>
<comment type="subcellular location">
    <subcellularLocation>
        <location evidence="1">Nucleus</location>
    </subcellularLocation>
</comment>
<dbReference type="GO" id="GO:0005634">
    <property type="term" value="C:nucleus"/>
    <property type="evidence" value="ECO:0007669"/>
    <property type="project" value="UniProtKB-SubCell"/>
</dbReference>
<dbReference type="SMART" id="SM00906">
    <property type="entry name" value="Fungal_trans"/>
    <property type="match status" value="1"/>
</dbReference>
<dbReference type="STRING" id="1890683.A0A427YTB6"/>
<dbReference type="InterPro" id="IPR007219">
    <property type="entry name" value="XnlR_reg_dom"/>
</dbReference>
<sequence length="1314" mass="142938">MPWMTPVVFYTRSENENESKVRLTFAYGVMTVANPGDPETAPYESLAGDMFSLRSSDGDFAKSCPGGWAFAQWCAKSAADQLALSIAKSPRQSWTHAEENVLRDPQPSIRHKLKAEYREQKGRVTAAALSMRFHVWTGAFWLHTNIRAGSDHRPRRELAHDPRSKATSPRAILGGVGSALLWTSRLDGTFFEPNPNALSLKFLARLASHKLTHHSIPLSLFPSLHPPSLHLFQPRLDISAESSNPVARHLNAGWVRRDVQLSPQLAVHPSPPRLVCPPSDTVGHLAAVPTQPPLQQRDQHPDEAALAGDRHKVGEEGQRGQLAWRRVRVQEEEDQSELCAMRKEEAEGRAIESFHVNIPTAVMCADRRVPARKVPELCVPYNPQANSSGGSGPDVITASRLDRIESVLSVVLRHHGGIWGYKDVRDWMNQPFFKGIFPGGSGSALEHDDDLAQPWTEVSDKGKAPAGASTMHGEPHDLLDLDRVGTSDGEEGLERFGDLDGGMPENARGKVNMRKHDIHGTPAENLQRLITDCGVSPHKVAELVQELPPKHYADKVIDWFFAKLNYTRYPIDERLFRISYEDLYNKATAVDPSNVRALPLVFIVLALAVRLAPEEWAGDDQTRRLSSLRMYWSSRRSILIATAVQPESIELVVTRLLSSMYLVAVHDRRLTECWSQLGASLRTAQAIGLHRDGSKLGLDPFQTEYRRRIWSYLYHADKLYSLVLGRPPSISDSYTDTLPPSNVELNEFNPSVVETSGYPISRPLSQPTSATFLILRKNLAKIVGRVVHHFQKLDEPAQYSDVEKLQQDLDRFVEELPPHFRMYDPDKSLDSTLFWLPVHRFTLLTEVLVTTIILHRPWLLRKLSSNRYAASRTACFEAAKMDFQIRQDYQREVPDFKLFANTGQFKMFNSAMIAGISAIIDPRGPDGVYMRKILTTFLEQNPWSLVSSMDETTRKEVQIPYYIPPHAHVFAYQIQTLSRRAAKIYEESFSPGEVAPHDKDSVSLLLALRNSGDSTARPNQSTHGGNGNGPGGSGSGSRDNTPMQPPQSLPPRNAFPGITSGAGHFVNGLSMHQSPASTGSNSAEDDHSQRLLDHWLNANHSLAVGSINGQAPPLDPAGLGYLPMPGLPGLGAGLPVSTPGFGYGGGGFASVGAATGGGGGGGGGWGPDTFVGLPGVPAPTPTGMDYFGQPPGPFGVGTVPTPSHAATTHTPTGAGHGVPPGTQTLTQAQAQAQGQFGAQGLEGAFAGTGVVSGGVEGENSDEYWNALIDASQGLIRLEIRFAAQVETDGADSLGILGTTGAMSGAGTGGAGNGA</sequence>
<evidence type="ECO:0000256" key="1">
    <source>
        <dbReference type="ARBA" id="ARBA00004123"/>
    </source>
</evidence>
<evidence type="ECO:0000256" key="3">
    <source>
        <dbReference type="SAM" id="MobiDB-lite"/>
    </source>
</evidence>
<protein>
    <recommendedName>
        <fullName evidence="4">Xylanolytic transcriptional activator regulatory domain-containing protein</fullName>
    </recommendedName>
</protein>
<dbReference type="PANTHER" id="PTHR31001:SF87">
    <property type="entry name" value="COL-21"/>
    <property type="match status" value="1"/>
</dbReference>
<dbReference type="CDD" id="cd12148">
    <property type="entry name" value="fungal_TF_MHR"/>
    <property type="match status" value="1"/>
</dbReference>
<keyword evidence="2" id="KW-0539">Nucleus</keyword>
<dbReference type="PANTHER" id="PTHR31001">
    <property type="entry name" value="UNCHARACTERIZED TRANSCRIPTIONAL REGULATORY PROTEIN"/>
    <property type="match status" value="1"/>
</dbReference>
<proteinExistence type="predicted"/>
<evidence type="ECO:0000313" key="5">
    <source>
        <dbReference type="EMBL" id="RSH94322.1"/>
    </source>
</evidence>
<reference evidence="5 6" key="1">
    <citation type="submission" date="2018-11" db="EMBL/GenBank/DDBJ databases">
        <title>Genome sequence of Saitozyma podzolica DSM 27192.</title>
        <authorList>
            <person name="Aliyu H."/>
            <person name="Gorte O."/>
            <person name="Ochsenreither K."/>
        </authorList>
    </citation>
    <scope>NUCLEOTIDE SEQUENCE [LARGE SCALE GENOMIC DNA]</scope>
    <source>
        <strain evidence="5 6">DSM 27192</strain>
    </source>
</reference>
<dbReference type="Proteomes" id="UP000279259">
    <property type="component" value="Unassembled WGS sequence"/>
</dbReference>
<dbReference type="InterPro" id="IPR050613">
    <property type="entry name" value="Sec_Metabolite_Reg"/>
</dbReference>